<dbReference type="GO" id="GO:0016740">
    <property type="term" value="F:transferase activity"/>
    <property type="evidence" value="ECO:0007669"/>
    <property type="project" value="TreeGrafter"/>
</dbReference>
<reference evidence="1" key="1">
    <citation type="submission" date="2017-09" db="EMBL/GenBank/DDBJ databases">
        <title>Polyketide synthases of a Diaporthe helianthi virulent isolate.</title>
        <authorList>
            <person name="Baroncelli R."/>
        </authorList>
    </citation>
    <scope>NUCLEOTIDE SEQUENCE [LARGE SCALE GENOMIC DNA]</scope>
    <source>
        <strain evidence="1">7/96</strain>
    </source>
</reference>
<dbReference type="InParanoid" id="A0A2P5HX12"/>
<gene>
    <name evidence="1" type="ORF">DHEL01_v206827</name>
</gene>
<evidence type="ECO:0000313" key="2">
    <source>
        <dbReference type="Proteomes" id="UP000094444"/>
    </source>
</evidence>
<protein>
    <recommendedName>
        <fullName evidence="3">Metallo-beta-lactamase superfamily protein</fullName>
    </recommendedName>
</protein>
<keyword evidence="2" id="KW-1185">Reference proteome</keyword>
<dbReference type="PANTHER" id="PTHR13754:SF13">
    <property type="entry name" value="METALLO-BETA-LACTAMASE SUPERFAMILY PROTEIN (AFU_ORTHOLOGUE AFUA_3G07630)"/>
    <property type="match status" value="1"/>
</dbReference>
<dbReference type="Gene3D" id="3.60.15.10">
    <property type="entry name" value="Ribonuclease Z/Hydroxyacylglutathione hydrolase-like"/>
    <property type="match status" value="1"/>
</dbReference>
<name>A0A2P5HX12_DIAHE</name>
<evidence type="ECO:0000313" key="1">
    <source>
        <dbReference type="EMBL" id="POS74785.1"/>
    </source>
</evidence>
<evidence type="ECO:0008006" key="3">
    <source>
        <dbReference type="Google" id="ProtNLM"/>
    </source>
</evidence>
<dbReference type="STRING" id="158607.A0A2P5HX12"/>
<dbReference type="SUPFAM" id="SSF56281">
    <property type="entry name" value="Metallo-hydrolase/oxidoreductase"/>
    <property type="match status" value="1"/>
</dbReference>
<dbReference type="CDD" id="cd07713">
    <property type="entry name" value="DHPS-like_MBL-fold"/>
    <property type="match status" value="1"/>
</dbReference>
<proteinExistence type="predicted"/>
<dbReference type="PANTHER" id="PTHR13754">
    <property type="entry name" value="METALLO-BETA-LACTAMASE SUPERFAMILY PROTEIN"/>
    <property type="match status" value="1"/>
</dbReference>
<dbReference type="InterPro" id="IPR052926">
    <property type="entry name" value="Metallo-beta-lactamase_dom"/>
</dbReference>
<dbReference type="Proteomes" id="UP000094444">
    <property type="component" value="Unassembled WGS sequence"/>
</dbReference>
<dbReference type="InterPro" id="IPR036866">
    <property type="entry name" value="RibonucZ/Hydroxyglut_hydro"/>
</dbReference>
<accession>A0A2P5HX12</accession>
<dbReference type="InterPro" id="IPR041712">
    <property type="entry name" value="DHPS-like_MBL-fold"/>
</dbReference>
<comment type="caution">
    <text evidence="1">The sequence shown here is derived from an EMBL/GenBank/DDBJ whole genome shotgun (WGS) entry which is preliminary data.</text>
</comment>
<dbReference type="AlphaFoldDB" id="A0A2P5HX12"/>
<organism evidence="1 2">
    <name type="scientific">Diaporthe helianthi</name>
    <dbReference type="NCBI Taxonomy" id="158607"/>
    <lineage>
        <taxon>Eukaryota</taxon>
        <taxon>Fungi</taxon>
        <taxon>Dikarya</taxon>
        <taxon>Ascomycota</taxon>
        <taxon>Pezizomycotina</taxon>
        <taxon>Sordariomycetes</taxon>
        <taxon>Sordariomycetidae</taxon>
        <taxon>Diaporthales</taxon>
        <taxon>Diaporthaceae</taxon>
        <taxon>Diaporthe</taxon>
    </lineage>
</organism>
<dbReference type="OrthoDB" id="1470350at2759"/>
<dbReference type="EMBL" id="MAVT02000578">
    <property type="protein sequence ID" value="POS74785.1"/>
    <property type="molecule type" value="Genomic_DNA"/>
</dbReference>
<sequence length="354" mass="38147">MATHGLTEVDSIEIKVIVDNEVDPISPSNNPAVQYPGYMQSVPLDSLPPDDTRRGAVAELKMGNICCGAHGLSLMMTAKQGDTSHTMLFDTGPEESTWERNATRLRVNVAAIEHIHLSHWHRDHSGGMLEAIRMINASKIERGHTLGSSSSTRPPKVVVDLHPDRPNYRGMMTPAGTIVSLEADPEFDEIEEAGGALSKQGEVHPVLDGFFLVSGSIPRVTPYELGIRGGMRFSEANSQWTSDEAIADERMVMCNLKGKGLVVFTGCSHAGVVNVSKHAVELGEGVPLYGVVGGFHLSDNHPEKLANSLADLKSLGPKVLMPGHCTGWKFKFLIEQSMPGVLAPSFCGSTYSLA</sequence>